<dbReference type="OrthoDB" id="4871333at2"/>
<name>W6K3K4_9MICO</name>
<organism evidence="1 2">
    <name type="scientific">Nostocoides australiense Ben110</name>
    <dbReference type="NCBI Taxonomy" id="1193182"/>
    <lineage>
        <taxon>Bacteria</taxon>
        <taxon>Bacillati</taxon>
        <taxon>Actinomycetota</taxon>
        <taxon>Actinomycetes</taxon>
        <taxon>Micrococcales</taxon>
        <taxon>Intrasporangiaceae</taxon>
        <taxon>Nostocoides</taxon>
    </lineage>
</organism>
<dbReference type="Proteomes" id="UP000035763">
    <property type="component" value="Unassembled WGS sequence"/>
</dbReference>
<dbReference type="AlphaFoldDB" id="W6K3K4"/>
<protein>
    <recommendedName>
        <fullName evidence="3">DUF2877 domain-containing protein</fullName>
    </recommendedName>
</protein>
<accession>W6K3K4</accession>
<dbReference type="EMBL" id="CAJA01000191">
    <property type="protein sequence ID" value="CCH73419.1"/>
    <property type="molecule type" value="Genomic_DNA"/>
</dbReference>
<dbReference type="RefSeq" id="WP_048699005.1">
    <property type="nucleotide sequence ID" value="NZ_HG764815.1"/>
</dbReference>
<proteinExistence type="predicted"/>
<dbReference type="Pfam" id="PF11392">
    <property type="entry name" value="AllH"/>
    <property type="match status" value="1"/>
</dbReference>
<dbReference type="InterPro" id="IPR021530">
    <property type="entry name" value="AllH-like"/>
</dbReference>
<keyword evidence="2" id="KW-1185">Reference proteome</keyword>
<comment type="caution">
    <text evidence="1">The sequence shown here is derived from an EMBL/GenBank/DDBJ whole genome shotgun (WGS) entry which is preliminary data.</text>
</comment>
<evidence type="ECO:0000313" key="1">
    <source>
        <dbReference type="EMBL" id="CCH73419.1"/>
    </source>
</evidence>
<evidence type="ECO:0000313" key="2">
    <source>
        <dbReference type="Proteomes" id="UP000035763"/>
    </source>
</evidence>
<sequence>MPFAARSPLAPPVGAEQLVWHVLAAFPTALYLHHPERGLLPLVTADALALPTAWRLPDSSTRMRWGVAAGDVIESLDHCILLPAGPVRAVRTWRPARVRRSGSYAVELPPSWAADRLGGGRGLTPEGDDEICGALLVAFAGHDTSIADAVLPQLDRTTALSASLVRAAAQGYAVPALVAYADARLSGNRAAAGAARHAVEDIGHTSGPALIRGVEIAIAHRQIHQSPSLTKEPARA</sequence>
<evidence type="ECO:0008006" key="3">
    <source>
        <dbReference type="Google" id="ProtNLM"/>
    </source>
</evidence>
<reference evidence="1 2" key="1">
    <citation type="journal article" date="2013" name="ISME J.">
        <title>A metabolic model for members of the genus Tetrasphaera involved in enhanced biological phosphorus removal.</title>
        <authorList>
            <person name="Kristiansen R."/>
            <person name="Nguyen H.T.T."/>
            <person name="Saunders A.M."/>
            <person name="Nielsen J.L."/>
            <person name="Wimmer R."/>
            <person name="Le V.Q."/>
            <person name="McIlroy S.J."/>
            <person name="Petrovski S."/>
            <person name="Seviour R.J."/>
            <person name="Calteau A."/>
            <person name="Nielsen K.L."/>
            <person name="Nielsen P.H."/>
        </authorList>
    </citation>
    <scope>NUCLEOTIDE SEQUENCE [LARGE SCALE GENOMIC DNA]</scope>
    <source>
        <strain evidence="1 2">Ben110</strain>
    </source>
</reference>
<gene>
    <name evidence="1" type="ORF">BN11_2700002</name>
</gene>